<feature type="compositionally biased region" description="Polar residues" evidence="7">
    <location>
        <begin position="781"/>
        <end position="796"/>
    </location>
</feature>
<dbReference type="InterPro" id="IPR003008">
    <property type="entry name" value="Tubulin_FtsZ_GTPase"/>
</dbReference>
<dbReference type="Gene3D" id="3.40.50.1440">
    <property type="entry name" value="Tubulin/FtsZ, GTPase domain"/>
    <property type="match status" value="1"/>
</dbReference>
<dbReference type="InterPro" id="IPR008280">
    <property type="entry name" value="Tub_FtsZ_C"/>
</dbReference>
<dbReference type="InterPro" id="IPR037103">
    <property type="entry name" value="Tubulin/FtsZ-like_C"/>
</dbReference>
<dbReference type="InterPro" id="IPR018316">
    <property type="entry name" value="Tubulin/FtsZ_2-layer-sand-dom"/>
</dbReference>
<comment type="catalytic activity">
    <reaction evidence="6">
        <text>GTP + H2O = GDP + phosphate + H(+)</text>
        <dbReference type="Rhea" id="RHEA:19669"/>
        <dbReference type="ChEBI" id="CHEBI:15377"/>
        <dbReference type="ChEBI" id="CHEBI:15378"/>
        <dbReference type="ChEBI" id="CHEBI:37565"/>
        <dbReference type="ChEBI" id="CHEBI:43474"/>
        <dbReference type="ChEBI" id="CHEBI:58189"/>
    </reaction>
    <physiologicalReaction direction="left-to-right" evidence="6">
        <dbReference type="Rhea" id="RHEA:19670"/>
    </physiologicalReaction>
</comment>
<evidence type="ECO:0000259" key="8">
    <source>
        <dbReference type="SMART" id="SM00864"/>
    </source>
</evidence>
<dbReference type="EMBL" id="CAAALY010024538">
    <property type="protein sequence ID" value="VEL15416.1"/>
    <property type="molecule type" value="Genomic_DNA"/>
</dbReference>
<keyword evidence="2" id="KW-0493">Microtubule</keyword>
<dbReference type="PROSITE" id="PS00227">
    <property type="entry name" value="TUBULIN"/>
    <property type="match status" value="1"/>
</dbReference>
<dbReference type="InterPro" id="IPR002452">
    <property type="entry name" value="Alpha_tubulin"/>
</dbReference>
<dbReference type="GO" id="GO:0016787">
    <property type="term" value="F:hydrolase activity"/>
    <property type="evidence" value="ECO:0007669"/>
    <property type="project" value="UniProtKB-KW"/>
</dbReference>
<proteinExistence type="inferred from homology"/>
<feature type="compositionally biased region" description="Polar residues" evidence="7">
    <location>
        <begin position="417"/>
        <end position="426"/>
    </location>
</feature>
<dbReference type="SMART" id="SM00864">
    <property type="entry name" value="Tubulin"/>
    <property type="match status" value="1"/>
</dbReference>
<dbReference type="CDD" id="cd02186">
    <property type="entry name" value="alpha_tubulin"/>
    <property type="match status" value="1"/>
</dbReference>
<dbReference type="AlphaFoldDB" id="A0A3S5CKB5"/>
<evidence type="ECO:0000313" key="10">
    <source>
        <dbReference type="EMBL" id="VEL15416.1"/>
    </source>
</evidence>
<feature type="domain" description="Tubulin/FtsZ GTPase" evidence="8">
    <location>
        <begin position="1"/>
        <end position="176"/>
    </location>
</feature>
<name>A0A3S5CKB5_9PLAT</name>
<feature type="compositionally biased region" description="Basic and acidic residues" evidence="7">
    <location>
        <begin position="455"/>
        <end position="467"/>
    </location>
</feature>
<evidence type="ECO:0000256" key="4">
    <source>
        <dbReference type="ARBA" id="ARBA00022801"/>
    </source>
</evidence>
<dbReference type="PRINTS" id="PR01161">
    <property type="entry name" value="TUBULIN"/>
</dbReference>
<feature type="domain" description="Tubulin/FtsZ 2-layer sandwich" evidence="9">
    <location>
        <begin position="182"/>
        <end position="330"/>
    </location>
</feature>
<feature type="region of interest" description="Disordered" evidence="7">
    <location>
        <begin position="825"/>
        <end position="853"/>
    </location>
</feature>
<evidence type="ECO:0000256" key="1">
    <source>
        <dbReference type="ARBA" id="ARBA00009636"/>
    </source>
</evidence>
<accession>A0A3S5CKB5</accession>
<feature type="region of interest" description="Disordered" evidence="7">
    <location>
        <begin position="872"/>
        <end position="892"/>
    </location>
</feature>
<comment type="similarity">
    <text evidence="1">Belongs to the tubulin family.</text>
</comment>
<dbReference type="Pfam" id="PF00091">
    <property type="entry name" value="Tubulin"/>
    <property type="match status" value="1"/>
</dbReference>
<dbReference type="Gene3D" id="1.10.287.600">
    <property type="entry name" value="Helix hairpin bin"/>
    <property type="match status" value="1"/>
</dbReference>
<dbReference type="InterPro" id="IPR036525">
    <property type="entry name" value="Tubulin/FtsZ_GTPase_sf"/>
</dbReference>
<keyword evidence="11" id="KW-1185">Reference proteome</keyword>
<keyword evidence="5" id="KW-0342">GTP-binding</keyword>
<reference evidence="10" key="1">
    <citation type="submission" date="2018-11" db="EMBL/GenBank/DDBJ databases">
        <authorList>
            <consortium name="Pathogen Informatics"/>
        </authorList>
    </citation>
    <scope>NUCLEOTIDE SEQUENCE</scope>
</reference>
<gene>
    <name evidence="10" type="ORF">PXEA_LOCUS8856</name>
</gene>
<feature type="non-terminal residue" evidence="10">
    <location>
        <position position="1045"/>
    </location>
</feature>
<keyword evidence="3" id="KW-0547">Nucleotide-binding</keyword>
<evidence type="ECO:0008006" key="12">
    <source>
        <dbReference type="Google" id="ProtNLM"/>
    </source>
</evidence>
<dbReference type="SMR" id="A0A3S5CKB5"/>
<protein>
    <recommendedName>
        <fullName evidence="12">Tubulin/FtsZ 2-layer sandwich domain-containing protein</fullName>
    </recommendedName>
</protein>
<feature type="region of interest" description="Disordered" evidence="7">
    <location>
        <begin position="408"/>
        <end position="490"/>
    </location>
</feature>
<dbReference type="GO" id="GO:0005525">
    <property type="term" value="F:GTP binding"/>
    <property type="evidence" value="ECO:0007669"/>
    <property type="project" value="UniProtKB-KW"/>
</dbReference>
<dbReference type="GO" id="GO:0005200">
    <property type="term" value="F:structural constituent of cytoskeleton"/>
    <property type="evidence" value="ECO:0007669"/>
    <property type="project" value="InterPro"/>
</dbReference>
<dbReference type="InterPro" id="IPR017975">
    <property type="entry name" value="Tubulin_CS"/>
</dbReference>
<evidence type="ECO:0000259" key="9">
    <source>
        <dbReference type="SMART" id="SM00865"/>
    </source>
</evidence>
<dbReference type="InterPro" id="IPR023123">
    <property type="entry name" value="Tubulin_C"/>
</dbReference>
<comment type="caution">
    <text evidence="10">The sequence shown here is derived from an EMBL/GenBank/DDBJ whole genome shotgun (WGS) entry which is preliminary data.</text>
</comment>
<sequence>MHFAADELRCGPYRQLWNPQFMMSGKEDAASNYARGHYTVGKQYLEGLVNSIRKCVESTDNLAAFKVIHSLSGGTGSGMTALLLQHLSEQYGKKFKFCTSVFPSPVYSQSTVDPYNTILHTHASIESVDCGILIDNQTMFERCVKNLSVPRPSFSDINRMLAMMLSTVILSHRFQYQGSQQADITSLLTNLVPYPRIHFPILFYAPLCSNSSAPCETMSVMELTKAVFTPEAQTIACPSQTSAFISCAMLYRGVNGPRQIYDALHFIKTPSMLRSNVTSFVDWCPSSFKIGINVCPPMTIPNGNIPQTLRSVCMLAGNLGLKKAWERNSTKFDALYRRRSFVHWFIGEGLEEGEFTEAREDIAALEQDYKELMIEVDPNSDSQQPIDNYQMQPPQHEYEYTHQQNMPPLEMAEPGAFSSTANSNNPTSRIATRRSTRSGQVTTAQPLRNTVTNRRRVDNRRQLRGPDEIDQTTKALRQQQQMPQQLPQQLPPQQQQLLLLQQQQQQQQLLASNFTGVSRGQAAAVGKRRAGGMQESIPMFDNGDSYRASRGQQTLVPSEGILQPPHIEAYAVSRSRERERNRNNARLSQTTTETNFQMTNPIVTNADKTENNLTRVFDDGDSSIGDATEVSAYHQQNTSDGNRASALSNFSSMTQDSLDKLQVDKKSITSGQVTPHSISSSALNSQMAYASVLGIRENANTQNQMLISDGTSLIPRKIDCIYDESSGLPVVRPVGVRNQLACNLSNHRNRRRRGTIELERDINIPNNVSRPQVVCTKPAPVNSSDEGGTSPISSASSLTTGQRLINHANRPELAGLVQPVDSPDVTSPQFFSSQHEPDSYTRHPNIHSSNDDPTCSVAEEAPLYCQYNSSNPGTSTAASSVGTLPRQGQSLIDSGTDYLHETLSPREPRLPGPGKLEAFNRPSQRGFTDAQPAVRHQHYCRHRHKHSQHQQQYQSIHQHQHQPHNRPFFRDEEHVSSRPLAQLTDRTVHGAETISSSEDCCTTTSTMYPANLKNEALDEARTDEQLCYATVNGGAMTGEPARHLR</sequence>
<keyword evidence="4" id="KW-0378">Hydrolase</keyword>
<dbReference type="Proteomes" id="UP000784294">
    <property type="component" value="Unassembled WGS sequence"/>
</dbReference>
<feature type="region of interest" description="Disordered" evidence="7">
    <location>
        <begin position="773"/>
        <end position="796"/>
    </location>
</feature>
<dbReference type="InterPro" id="IPR000217">
    <property type="entry name" value="Tubulin"/>
</dbReference>
<evidence type="ECO:0000313" key="11">
    <source>
        <dbReference type="Proteomes" id="UP000784294"/>
    </source>
</evidence>
<dbReference type="Gene3D" id="3.30.1330.20">
    <property type="entry name" value="Tubulin/FtsZ, C-terminal domain"/>
    <property type="match status" value="1"/>
</dbReference>
<dbReference type="PANTHER" id="PTHR11588">
    <property type="entry name" value="TUBULIN"/>
    <property type="match status" value="1"/>
</dbReference>
<feature type="compositionally biased region" description="Polar residues" evidence="7">
    <location>
        <begin position="825"/>
        <end position="834"/>
    </location>
</feature>
<dbReference type="GO" id="GO:0005874">
    <property type="term" value="C:microtubule"/>
    <property type="evidence" value="ECO:0007669"/>
    <property type="project" value="UniProtKB-KW"/>
</dbReference>
<dbReference type="SMART" id="SM00865">
    <property type="entry name" value="Tubulin_C"/>
    <property type="match status" value="1"/>
</dbReference>
<organism evidence="10 11">
    <name type="scientific">Protopolystoma xenopodis</name>
    <dbReference type="NCBI Taxonomy" id="117903"/>
    <lineage>
        <taxon>Eukaryota</taxon>
        <taxon>Metazoa</taxon>
        <taxon>Spiralia</taxon>
        <taxon>Lophotrochozoa</taxon>
        <taxon>Platyhelminthes</taxon>
        <taxon>Monogenea</taxon>
        <taxon>Polyopisthocotylea</taxon>
        <taxon>Polystomatidea</taxon>
        <taxon>Polystomatidae</taxon>
        <taxon>Protopolystoma</taxon>
    </lineage>
</organism>
<evidence type="ECO:0000256" key="6">
    <source>
        <dbReference type="ARBA" id="ARBA00049117"/>
    </source>
</evidence>
<evidence type="ECO:0000256" key="7">
    <source>
        <dbReference type="SAM" id="MobiDB-lite"/>
    </source>
</evidence>
<evidence type="ECO:0000256" key="2">
    <source>
        <dbReference type="ARBA" id="ARBA00022701"/>
    </source>
</evidence>
<dbReference type="SUPFAM" id="SSF55307">
    <property type="entry name" value="Tubulin C-terminal domain-like"/>
    <property type="match status" value="1"/>
</dbReference>
<evidence type="ECO:0000256" key="5">
    <source>
        <dbReference type="ARBA" id="ARBA00023134"/>
    </source>
</evidence>
<dbReference type="SUPFAM" id="SSF52490">
    <property type="entry name" value="Tubulin nucleotide-binding domain-like"/>
    <property type="match status" value="1"/>
</dbReference>
<evidence type="ECO:0000256" key="3">
    <source>
        <dbReference type="ARBA" id="ARBA00022741"/>
    </source>
</evidence>
<dbReference type="PRINTS" id="PR01162">
    <property type="entry name" value="ALPHATUBULIN"/>
</dbReference>
<dbReference type="GO" id="GO:0007017">
    <property type="term" value="P:microtubule-based process"/>
    <property type="evidence" value="ECO:0007669"/>
    <property type="project" value="InterPro"/>
</dbReference>
<feature type="compositionally biased region" description="Low complexity" evidence="7">
    <location>
        <begin position="478"/>
        <end position="490"/>
    </location>
</feature>
<dbReference type="Pfam" id="PF03953">
    <property type="entry name" value="Tubulin_C"/>
    <property type="match status" value="1"/>
</dbReference>